<sequence>MGLDKAWVSTKLSSQQGLTRSVLTSLPLSLDMTSRGRPSARSRHDLTRSVSTSLPLGLDVVSRGQSRQVCLDKVLRGRSRQAFTDQPCHDLTRPSARSRHDLTRSVSTSLPLGLDVVSRGQSRQVCLDKVLRGPPPIAPETGSRKRRVEVRRRSVSGLWRHESSPFQPSARSRHDLTWSVSTSLPLGLDVVSRGQSRQVCLDKVLRGRSRQAFTDQPRHDLTRPVSTSLPLGLDMTSRGRSRQAFRSASPCPHAVGLDKPSARPRHALTRSVSTSLPLGLDGVSRGQSRQVCLDKVLRGRSRQVFTDQPR</sequence>
<reference evidence="3" key="1">
    <citation type="journal article" date="2015" name="Proc. Natl. Acad. Sci. U.S.A.">
        <title>Genome sequencing of adzuki bean (Vigna angularis) provides insight into high starch and low fat accumulation and domestication.</title>
        <authorList>
            <person name="Yang K."/>
            <person name="Tian Z."/>
            <person name="Chen C."/>
            <person name="Luo L."/>
            <person name="Zhao B."/>
            <person name="Wang Z."/>
            <person name="Yu L."/>
            <person name="Li Y."/>
            <person name="Sun Y."/>
            <person name="Li W."/>
            <person name="Chen Y."/>
            <person name="Li Y."/>
            <person name="Zhang Y."/>
            <person name="Ai D."/>
            <person name="Zhao J."/>
            <person name="Shang C."/>
            <person name="Ma Y."/>
            <person name="Wu B."/>
            <person name="Wang M."/>
            <person name="Gao L."/>
            <person name="Sun D."/>
            <person name="Zhang P."/>
            <person name="Guo F."/>
            <person name="Wang W."/>
            <person name="Li Y."/>
            <person name="Wang J."/>
            <person name="Varshney R.K."/>
            <person name="Wang J."/>
            <person name="Ling H.Q."/>
            <person name="Wan P."/>
        </authorList>
    </citation>
    <scope>NUCLEOTIDE SEQUENCE</scope>
    <source>
        <strain evidence="3">cv. Jingnong 6</strain>
    </source>
</reference>
<protein>
    <submittedName>
        <fullName evidence="2">Uncharacterized protein</fullName>
    </submittedName>
</protein>
<feature type="compositionally biased region" description="Basic and acidic residues" evidence="1">
    <location>
        <begin position="87"/>
        <end position="103"/>
    </location>
</feature>
<gene>
    <name evidence="2" type="ORF">LR48_Vigan468s001300</name>
</gene>
<feature type="region of interest" description="Disordered" evidence="1">
    <location>
        <begin position="85"/>
        <end position="104"/>
    </location>
</feature>
<dbReference type="EMBL" id="KQ258399">
    <property type="protein sequence ID" value="KOM27851.1"/>
    <property type="molecule type" value="Genomic_DNA"/>
</dbReference>
<feature type="region of interest" description="Disordered" evidence="1">
    <location>
        <begin position="213"/>
        <end position="266"/>
    </location>
</feature>
<name>A0A0L9TBR9_PHAAN</name>
<proteinExistence type="predicted"/>
<dbReference type="AlphaFoldDB" id="A0A0L9TBR9"/>
<accession>A0A0L9TBR9</accession>
<evidence type="ECO:0000313" key="3">
    <source>
        <dbReference type="Proteomes" id="UP000053144"/>
    </source>
</evidence>
<evidence type="ECO:0000313" key="2">
    <source>
        <dbReference type="EMBL" id="KOM27851.1"/>
    </source>
</evidence>
<dbReference type="Gramene" id="KOM27851">
    <property type="protein sequence ID" value="KOM27851"/>
    <property type="gene ID" value="LR48_Vigan468s001300"/>
</dbReference>
<dbReference type="Proteomes" id="UP000053144">
    <property type="component" value="Unassembled WGS sequence"/>
</dbReference>
<evidence type="ECO:0000256" key="1">
    <source>
        <dbReference type="SAM" id="MobiDB-lite"/>
    </source>
</evidence>
<organism evidence="2 3">
    <name type="scientific">Phaseolus angularis</name>
    <name type="common">Azuki bean</name>
    <name type="synonym">Vigna angularis</name>
    <dbReference type="NCBI Taxonomy" id="3914"/>
    <lineage>
        <taxon>Eukaryota</taxon>
        <taxon>Viridiplantae</taxon>
        <taxon>Streptophyta</taxon>
        <taxon>Embryophyta</taxon>
        <taxon>Tracheophyta</taxon>
        <taxon>Spermatophyta</taxon>
        <taxon>Magnoliopsida</taxon>
        <taxon>eudicotyledons</taxon>
        <taxon>Gunneridae</taxon>
        <taxon>Pentapetalae</taxon>
        <taxon>rosids</taxon>
        <taxon>fabids</taxon>
        <taxon>Fabales</taxon>
        <taxon>Fabaceae</taxon>
        <taxon>Papilionoideae</taxon>
        <taxon>50 kb inversion clade</taxon>
        <taxon>NPAAA clade</taxon>
        <taxon>indigoferoid/millettioid clade</taxon>
        <taxon>Phaseoleae</taxon>
        <taxon>Vigna</taxon>
    </lineage>
</organism>